<evidence type="ECO:0000313" key="1">
    <source>
        <dbReference type="EMBL" id="KAH3807611.1"/>
    </source>
</evidence>
<reference evidence="1" key="1">
    <citation type="journal article" date="2019" name="bioRxiv">
        <title>The Genome of the Zebra Mussel, Dreissena polymorpha: A Resource for Invasive Species Research.</title>
        <authorList>
            <person name="McCartney M.A."/>
            <person name="Auch B."/>
            <person name="Kono T."/>
            <person name="Mallez S."/>
            <person name="Zhang Y."/>
            <person name="Obille A."/>
            <person name="Becker A."/>
            <person name="Abrahante J.E."/>
            <person name="Garbe J."/>
            <person name="Badalamenti J.P."/>
            <person name="Herman A."/>
            <person name="Mangelson H."/>
            <person name="Liachko I."/>
            <person name="Sullivan S."/>
            <person name="Sone E.D."/>
            <person name="Koren S."/>
            <person name="Silverstein K.A.T."/>
            <person name="Beckman K.B."/>
            <person name="Gohl D.M."/>
        </authorList>
    </citation>
    <scope>NUCLEOTIDE SEQUENCE</scope>
    <source>
        <strain evidence="1">Duluth1</strain>
        <tissue evidence="1">Whole animal</tissue>
    </source>
</reference>
<reference evidence="1" key="2">
    <citation type="submission" date="2020-11" db="EMBL/GenBank/DDBJ databases">
        <authorList>
            <person name="McCartney M.A."/>
            <person name="Auch B."/>
            <person name="Kono T."/>
            <person name="Mallez S."/>
            <person name="Becker A."/>
            <person name="Gohl D.M."/>
            <person name="Silverstein K.A.T."/>
            <person name="Koren S."/>
            <person name="Bechman K.B."/>
            <person name="Herman A."/>
            <person name="Abrahante J.E."/>
            <person name="Garbe J."/>
        </authorList>
    </citation>
    <scope>NUCLEOTIDE SEQUENCE</scope>
    <source>
        <strain evidence="1">Duluth1</strain>
        <tissue evidence="1">Whole animal</tissue>
    </source>
</reference>
<protein>
    <submittedName>
        <fullName evidence="1">Uncharacterized protein</fullName>
    </submittedName>
</protein>
<accession>A0A9D4G2H7</accession>
<keyword evidence="2" id="KW-1185">Reference proteome</keyword>
<dbReference type="EMBL" id="JAIWYP010000006">
    <property type="protein sequence ID" value="KAH3807611.1"/>
    <property type="molecule type" value="Genomic_DNA"/>
</dbReference>
<evidence type="ECO:0000313" key="2">
    <source>
        <dbReference type="Proteomes" id="UP000828390"/>
    </source>
</evidence>
<organism evidence="1 2">
    <name type="scientific">Dreissena polymorpha</name>
    <name type="common">Zebra mussel</name>
    <name type="synonym">Mytilus polymorpha</name>
    <dbReference type="NCBI Taxonomy" id="45954"/>
    <lineage>
        <taxon>Eukaryota</taxon>
        <taxon>Metazoa</taxon>
        <taxon>Spiralia</taxon>
        <taxon>Lophotrochozoa</taxon>
        <taxon>Mollusca</taxon>
        <taxon>Bivalvia</taxon>
        <taxon>Autobranchia</taxon>
        <taxon>Heteroconchia</taxon>
        <taxon>Euheterodonta</taxon>
        <taxon>Imparidentia</taxon>
        <taxon>Neoheterodontei</taxon>
        <taxon>Myida</taxon>
        <taxon>Dreissenoidea</taxon>
        <taxon>Dreissenidae</taxon>
        <taxon>Dreissena</taxon>
    </lineage>
</organism>
<proteinExistence type="predicted"/>
<comment type="caution">
    <text evidence="1">The sequence shown here is derived from an EMBL/GenBank/DDBJ whole genome shotgun (WGS) entry which is preliminary data.</text>
</comment>
<dbReference type="Proteomes" id="UP000828390">
    <property type="component" value="Unassembled WGS sequence"/>
</dbReference>
<gene>
    <name evidence="1" type="ORF">DPMN_135957</name>
</gene>
<name>A0A9D4G2H7_DREPO</name>
<dbReference type="AlphaFoldDB" id="A0A9D4G2H7"/>
<sequence>MTLLKTRLLHLQVCTTEKCEVPAGCEVLVNSKVKGDVAEREGFLVQDSKFVEQHSMLVARVLVDCGNTFHARILNPNSSAVMIPKGTVIALFEPIQEIAEYDSNEDSTVYRVT</sequence>